<proteinExistence type="predicted"/>
<dbReference type="Pfam" id="PF14291">
    <property type="entry name" value="DUF4371"/>
    <property type="match status" value="1"/>
</dbReference>
<evidence type="ECO:0000259" key="1">
    <source>
        <dbReference type="SMART" id="SM00597"/>
    </source>
</evidence>
<accession>A0ABQ9INS2</accession>
<evidence type="ECO:0000313" key="3">
    <source>
        <dbReference type="Proteomes" id="UP001159363"/>
    </source>
</evidence>
<feature type="domain" description="TTF-type" evidence="1">
    <location>
        <begin position="34"/>
        <end position="123"/>
    </location>
</feature>
<protein>
    <recommendedName>
        <fullName evidence="1">TTF-type domain-containing protein</fullName>
    </recommendedName>
</protein>
<sequence length="309" mass="35284">MNLSPCTKIQHVEMPATSSDGPTTRQTDVTVKVVPRTQKLTWYNKFSWLKYSVKQDAVFCYVCSHFAVKDNVCEDVLLHGYSDWEHIGNMATKHENSKVHKLSLAKYQGWLQTKESVPVTAKINDQVTRPIIENRETLMCLIRRAIFCARQNIGNCRYNEGCGEETVESQHFNNIGNFQELINLLCLENKSFNSKLNNVCQNAKYTSNLIQNDMLQAASSVITQDIVREIKLGSTVYSFIVDEAHNERLAEQMSICVQYLRNSEIKKQFLGFMELDQLNIRALVNIVNCVLNSVGLELTVSVDHLMVHQ</sequence>
<dbReference type="PANTHER" id="PTHR45749:SF21">
    <property type="entry name" value="DUF4371 DOMAIN-CONTAINING PROTEIN"/>
    <property type="match status" value="1"/>
</dbReference>
<dbReference type="Proteomes" id="UP001159363">
    <property type="component" value="Chromosome 1"/>
</dbReference>
<dbReference type="PANTHER" id="PTHR45749">
    <property type="match status" value="1"/>
</dbReference>
<reference evidence="2 3" key="1">
    <citation type="submission" date="2023-02" db="EMBL/GenBank/DDBJ databases">
        <title>LHISI_Scaffold_Assembly.</title>
        <authorList>
            <person name="Stuart O.P."/>
            <person name="Cleave R."/>
            <person name="Magrath M.J.L."/>
            <person name="Mikheyev A.S."/>
        </authorList>
    </citation>
    <scope>NUCLEOTIDE SEQUENCE [LARGE SCALE GENOMIC DNA]</scope>
    <source>
        <strain evidence="2">Daus_M_001</strain>
        <tissue evidence="2">Leg muscle</tissue>
    </source>
</reference>
<gene>
    <name evidence="2" type="ORF">PR048_003652</name>
</gene>
<comment type="caution">
    <text evidence="2">The sequence shown here is derived from an EMBL/GenBank/DDBJ whole genome shotgun (WGS) entry which is preliminary data.</text>
</comment>
<dbReference type="InterPro" id="IPR025398">
    <property type="entry name" value="DUF4371"/>
</dbReference>
<dbReference type="EMBL" id="JARBHB010000001">
    <property type="protein sequence ID" value="KAJ8898292.1"/>
    <property type="molecule type" value="Genomic_DNA"/>
</dbReference>
<organism evidence="2 3">
    <name type="scientific">Dryococelus australis</name>
    <dbReference type="NCBI Taxonomy" id="614101"/>
    <lineage>
        <taxon>Eukaryota</taxon>
        <taxon>Metazoa</taxon>
        <taxon>Ecdysozoa</taxon>
        <taxon>Arthropoda</taxon>
        <taxon>Hexapoda</taxon>
        <taxon>Insecta</taxon>
        <taxon>Pterygota</taxon>
        <taxon>Neoptera</taxon>
        <taxon>Polyneoptera</taxon>
        <taxon>Phasmatodea</taxon>
        <taxon>Verophasmatodea</taxon>
        <taxon>Anareolatae</taxon>
        <taxon>Phasmatidae</taxon>
        <taxon>Eurycanthinae</taxon>
        <taxon>Dryococelus</taxon>
    </lineage>
</organism>
<keyword evidence="3" id="KW-1185">Reference proteome</keyword>
<dbReference type="InterPro" id="IPR006580">
    <property type="entry name" value="Znf_TTF"/>
</dbReference>
<dbReference type="SMART" id="SM00597">
    <property type="entry name" value="ZnF_TTF"/>
    <property type="match status" value="1"/>
</dbReference>
<evidence type="ECO:0000313" key="2">
    <source>
        <dbReference type="EMBL" id="KAJ8898292.1"/>
    </source>
</evidence>
<name>A0ABQ9INS2_9NEOP</name>